<feature type="signal peptide" evidence="1">
    <location>
        <begin position="1"/>
        <end position="18"/>
    </location>
</feature>
<reference evidence="2" key="1">
    <citation type="submission" date="2014-11" db="EMBL/GenBank/DDBJ databases">
        <authorList>
            <person name="Otto D Thomas"/>
            <person name="Naeem Raeece"/>
        </authorList>
    </citation>
    <scope>NUCLEOTIDE SEQUENCE</scope>
</reference>
<evidence type="ECO:0000313" key="2">
    <source>
        <dbReference type="EMBL" id="CEM10601.1"/>
    </source>
</evidence>
<name>A0A0G4FBS2_9ALVE</name>
<evidence type="ECO:0008006" key="3">
    <source>
        <dbReference type="Google" id="ProtNLM"/>
    </source>
</evidence>
<dbReference type="AlphaFoldDB" id="A0A0G4FBS2"/>
<dbReference type="EMBL" id="CDMZ01000268">
    <property type="protein sequence ID" value="CEM10601.1"/>
    <property type="molecule type" value="Genomic_DNA"/>
</dbReference>
<keyword evidence="1" id="KW-0732">Signal</keyword>
<evidence type="ECO:0000256" key="1">
    <source>
        <dbReference type="SAM" id="SignalP"/>
    </source>
</evidence>
<gene>
    <name evidence="2" type="ORF">Cvel_16251</name>
</gene>
<accession>A0A0G4FBS2</accession>
<organism evidence="2">
    <name type="scientific">Chromera velia CCMP2878</name>
    <dbReference type="NCBI Taxonomy" id="1169474"/>
    <lineage>
        <taxon>Eukaryota</taxon>
        <taxon>Sar</taxon>
        <taxon>Alveolata</taxon>
        <taxon>Colpodellida</taxon>
        <taxon>Chromeraceae</taxon>
        <taxon>Chromera</taxon>
    </lineage>
</organism>
<protein>
    <recommendedName>
        <fullName evidence="3">Peptidase C1A papain C-terminal domain-containing protein</fullName>
    </recommendedName>
</protein>
<sequence>MRILLPVLFALCLTHALCEVLEEAGKGKGKPDKVRICYRDRLQDKDGEAVYKFHAIEPETVKPKVRISSGGKNADTWVQIEDTQALPRPPYVSKADAKRDFYKCHCWGFGCYYFQCGDLNKADSEVGYGIVKSKYSFGHKRRSFLGIGPTLDFHCSAIEGKYLYEPIDTKFAVWGPEDVYNAQCKGSVINNRVMPVVEVERKPNRKRLGLYKNKAGECHCWGFGCYYFQCGDLNKADSEVGYGIVKSKYSFGHKRRSFLGIGPTLDFHCSAIEGKYLYEPIDTKFAVWGPEDVYNAQCKGSVINNRVMPVVEVERKPNRKRLGLYKNKAGEVDKDPIIIPDPEHRYCSKDVSRLVGYAEAFATVNDSKLNRRVTEAQKEYIRALEKKNK</sequence>
<proteinExistence type="predicted"/>
<feature type="chain" id="PRO_5005189052" description="Peptidase C1A papain C-terminal domain-containing protein" evidence="1">
    <location>
        <begin position="19"/>
        <end position="389"/>
    </location>
</feature>
<dbReference type="VEuPathDB" id="CryptoDB:Cvel_16251"/>